<dbReference type="GO" id="GO:0005634">
    <property type="term" value="C:nucleus"/>
    <property type="evidence" value="ECO:0007669"/>
    <property type="project" value="TreeGrafter"/>
</dbReference>
<dbReference type="PROSITE" id="PS51581">
    <property type="entry name" value="SAM_GTMT"/>
    <property type="match status" value="1"/>
</dbReference>
<dbReference type="Proteomes" id="UP000828251">
    <property type="component" value="Unassembled WGS sequence"/>
</dbReference>
<keyword evidence="8" id="KW-1185">Reference proteome</keyword>
<evidence type="ECO:0008006" key="9">
    <source>
        <dbReference type="Google" id="ProtNLM"/>
    </source>
</evidence>
<dbReference type="InterPro" id="IPR025774">
    <property type="entry name" value="PiNMT-like"/>
</dbReference>
<dbReference type="SUPFAM" id="SSF53335">
    <property type="entry name" value="S-adenosyl-L-methionine-dependent methyltransferases"/>
    <property type="match status" value="1"/>
</dbReference>
<reference evidence="7 8" key="1">
    <citation type="journal article" date="2021" name="Plant Biotechnol. J.">
        <title>Multi-omics assisted identification of the key and species-specific regulatory components of drought-tolerant mechanisms in Gossypium stocksii.</title>
        <authorList>
            <person name="Yu D."/>
            <person name="Ke L."/>
            <person name="Zhang D."/>
            <person name="Wu Y."/>
            <person name="Sun Y."/>
            <person name="Mei J."/>
            <person name="Sun J."/>
            <person name="Sun Y."/>
        </authorList>
    </citation>
    <scope>NUCLEOTIDE SEQUENCE [LARGE SCALE GENOMIC DNA]</scope>
    <source>
        <strain evidence="8">cv. E1</strain>
        <tissue evidence="7">Leaf</tissue>
    </source>
</reference>
<proteinExistence type="inferred from homology"/>
<keyword evidence="3 4" id="KW-0949">S-adenosyl-L-methionine</keyword>
<dbReference type="GO" id="GO:0032259">
    <property type="term" value="P:methylation"/>
    <property type="evidence" value="ECO:0007669"/>
    <property type="project" value="UniProtKB-UniRule"/>
</dbReference>
<feature type="region of interest" description="SAM motif II" evidence="4">
    <location>
        <begin position="106"/>
        <end position="114"/>
    </location>
</feature>
<dbReference type="InterPro" id="IPR056511">
    <property type="entry name" value="IDM1_C"/>
</dbReference>
<dbReference type="GO" id="GO:0008757">
    <property type="term" value="F:S-adenosylmethionine-dependent methyltransferase activity"/>
    <property type="evidence" value="ECO:0007669"/>
    <property type="project" value="InterPro"/>
</dbReference>
<dbReference type="PANTHER" id="PTHR47025">
    <property type="entry name" value="AUTOIMMUNE REGULATOR"/>
    <property type="match status" value="1"/>
</dbReference>
<feature type="region of interest" description="SAM motif I" evidence="4">
    <location>
        <begin position="42"/>
        <end position="51"/>
    </location>
</feature>
<organism evidence="7 8">
    <name type="scientific">Gossypium stocksii</name>
    <dbReference type="NCBI Taxonomy" id="47602"/>
    <lineage>
        <taxon>Eukaryota</taxon>
        <taxon>Viridiplantae</taxon>
        <taxon>Streptophyta</taxon>
        <taxon>Embryophyta</taxon>
        <taxon>Tracheophyta</taxon>
        <taxon>Spermatophyta</taxon>
        <taxon>Magnoliopsida</taxon>
        <taxon>eudicotyledons</taxon>
        <taxon>Gunneridae</taxon>
        <taxon>Pentapetalae</taxon>
        <taxon>rosids</taxon>
        <taxon>malvids</taxon>
        <taxon>Malvales</taxon>
        <taxon>Malvaceae</taxon>
        <taxon>Malvoideae</taxon>
        <taxon>Gossypium</taxon>
    </lineage>
</organism>
<dbReference type="Gene3D" id="3.40.50.150">
    <property type="entry name" value="Vaccinia Virus protein VP39"/>
    <property type="match status" value="1"/>
</dbReference>
<protein>
    <recommendedName>
        <fullName evidence="9">Methyltransferase type 11 domain-containing protein</fullName>
    </recommendedName>
</protein>
<evidence type="ECO:0000313" key="7">
    <source>
        <dbReference type="EMBL" id="KAH1097245.1"/>
    </source>
</evidence>
<evidence type="ECO:0000256" key="4">
    <source>
        <dbReference type="PROSITE-ProRule" id="PRU00914"/>
    </source>
</evidence>
<dbReference type="GO" id="GO:0042393">
    <property type="term" value="F:histone binding"/>
    <property type="evidence" value="ECO:0007669"/>
    <property type="project" value="TreeGrafter"/>
</dbReference>
<dbReference type="AlphaFoldDB" id="A0A9D3VU86"/>
<dbReference type="GO" id="GO:0003682">
    <property type="term" value="F:chromatin binding"/>
    <property type="evidence" value="ECO:0007669"/>
    <property type="project" value="TreeGrafter"/>
</dbReference>
<comment type="similarity">
    <text evidence="4">Belongs to the class I-like SAM-binding methyltransferase superfamily. gTMT family.</text>
</comment>
<evidence type="ECO:0000256" key="3">
    <source>
        <dbReference type="ARBA" id="ARBA00022691"/>
    </source>
</evidence>
<dbReference type="OrthoDB" id="1724574at2759"/>
<dbReference type="CDD" id="cd02440">
    <property type="entry name" value="AdoMet_MTases"/>
    <property type="match status" value="1"/>
</dbReference>
<feature type="domain" description="Methyltransferase type 11" evidence="5">
    <location>
        <begin position="43"/>
        <end position="142"/>
    </location>
</feature>
<dbReference type="Pfam" id="PF08241">
    <property type="entry name" value="Methyltransf_11"/>
    <property type="match status" value="1"/>
</dbReference>
<comment type="caution">
    <text evidence="7">The sequence shown here is derived from an EMBL/GenBank/DDBJ whole genome shotgun (WGS) entry which is preliminary data.</text>
</comment>
<dbReference type="InterPro" id="IPR013216">
    <property type="entry name" value="Methyltransf_11"/>
</dbReference>
<evidence type="ECO:0000313" key="8">
    <source>
        <dbReference type="Proteomes" id="UP000828251"/>
    </source>
</evidence>
<dbReference type="GO" id="GO:0000977">
    <property type="term" value="F:RNA polymerase II transcription regulatory region sequence-specific DNA binding"/>
    <property type="evidence" value="ECO:0007669"/>
    <property type="project" value="TreeGrafter"/>
</dbReference>
<dbReference type="InterPro" id="IPR029063">
    <property type="entry name" value="SAM-dependent_MTases_sf"/>
</dbReference>
<keyword evidence="1 4" id="KW-0489">Methyltransferase</keyword>
<evidence type="ECO:0000256" key="1">
    <source>
        <dbReference type="ARBA" id="ARBA00022603"/>
    </source>
</evidence>
<evidence type="ECO:0000259" key="6">
    <source>
        <dbReference type="Pfam" id="PF23209"/>
    </source>
</evidence>
<gene>
    <name evidence="7" type="ORF">J1N35_014166</name>
</gene>
<feature type="domain" description="Increased DNA methylation 1 C-terminal" evidence="6">
    <location>
        <begin position="238"/>
        <end position="304"/>
    </location>
</feature>
<dbReference type="Pfam" id="PF23209">
    <property type="entry name" value="IDM1_C"/>
    <property type="match status" value="1"/>
</dbReference>
<dbReference type="GO" id="GO:0045944">
    <property type="term" value="P:positive regulation of transcription by RNA polymerase II"/>
    <property type="evidence" value="ECO:0007669"/>
    <property type="project" value="TreeGrafter"/>
</dbReference>
<feature type="region of interest" description="SAM motif III" evidence="4">
    <location>
        <begin position="133"/>
        <end position="142"/>
    </location>
</feature>
<evidence type="ECO:0000256" key="2">
    <source>
        <dbReference type="ARBA" id="ARBA00022679"/>
    </source>
</evidence>
<dbReference type="EMBL" id="JAIQCV010000005">
    <property type="protein sequence ID" value="KAH1097245.1"/>
    <property type="molecule type" value="Genomic_DNA"/>
</dbReference>
<sequence length="349" mass="38840">MGKTAPFLFHTFYPQNKSGHLAFFPKTKFTLYQDPSNRPKRIVDVGCGIGGSSRYLARKYGAKCRCITLSLVQAGRANALANAQGLADQQVCFKFAGALNQPFPDDQFDLVWSMESGEHMPDKPKFVKELVRVAAPGGTIIVVTWCHRDLGPSAESLQPWEQKLLNRICDAYYLPQWCSTSDYVKLFQSLSLQNTFQKEKFVEHNANALAAGRVAGIDPIEQITKRSIRIIKTPETEVPSVCLLCRRSVKDQDFGGMYCAILTVNQVVVSVGIFRIFGQEVAEVPLVATSTEGEGQAIFAHLQQGVPMGYVILIVTAFELFKFELIFFFMVHTLAFCYGVLDSLAVELN</sequence>
<evidence type="ECO:0000259" key="5">
    <source>
        <dbReference type="Pfam" id="PF08241"/>
    </source>
</evidence>
<dbReference type="PANTHER" id="PTHR47025:SF2">
    <property type="entry name" value="AUTOIMMUNE REGULATOR"/>
    <property type="match status" value="1"/>
</dbReference>
<accession>A0A9D3VU86</accession>
<keyword evidence="2 4" id="KW-0808">Transferase</keyword>
<name>A0A9D3VU86_9ROSI</name>